<name>A0A7C6A9R9_UNCW3</name>
<reference evidence="1" key="1">
    <citation type="journal article" date="2020" name="mSystems">
        <title>Genome- and Community-Level Interaction Insights into Carbon Utilization and Element Cycling Functions of Hydrothermarchaeota in Hydrothermal Sediment.</title>
        <authorList>
            <person name="Zhou Z."/>
            <person name="Liu Y."/>
            <person name="Xu W."/>
            <person name="Pan J."/>
            <person name="Luo Z.H."/>
            <person name="Li M."/>
        </authorList>
    </citation>
    <scope>NUCLEOTIDE SEQUENCE [LARGE SCALE GENOMIC DNA]</scope>
    <source>
        <strain evidence="1">SpSt-876</strain>
    </source>
</reference>
<accession>A0A7C6A9R9</accession>
<proteinExistence type="predicted"/>
<dbReference type="AlphaFoldDB" id="A0A7C6A9R9"/>
<gene>
    <name evidence="1" type="ORF">ENW73_05095</name>
</gene>
<sequence length="201" mass="22437">MRKSETFLLLCLFLSALVIVNCHIQNSNALRIVEINDGNPLYVDILDRWTYTEEGEVVEVETYSDWYANVEVVYVERGSGLPTYPTPYTARITEYTVTFTDITPTPPGETPSPVSLAPVKGNCNFLITADPEAKKGVVQSLKIIPKEWCVMHEGDVEEGRVLKAKITLKGTDEISGKEVSDEGYLTIDIGNYEDDPNKRGE</sequence>
<comment type="caution">
    <text evidence="1">The sequence shown here is derived from an EMBL/GenBank/DDBJ whole genome shotgun (WGS) entry which is preliminary data.</text>
</comment>
<organism evidence="1">
    <name type="scientific">candidate division WOR-3 bacterium</name>
    <dbReference type="NCBI Taxonomy" id="2052148"/>
    <lineage>
        <taxon>Bacteria</taxon>
        <taxon>Bacteria division WOR-3</taxon>
    </lineage>
</organism>
<protein>
    <submittedName>
        <fullName evidence="1">Uncharacterized protein</fullName>
    </submittedName>
</protein>
<dbReference type="EMBL" id="DTLI01000133">
    <property type="protein sequence ID" value="HHS52226.1"/>
    <property type="molecule type" value="Genomic_DNA"/>
</dbReference>
<evidence type="ECO:0000313" key="1">
    <source>
        <dbReference type="EMBL" id="HHS52226.1"/>
    </source>
</evidence>